<dbReference type="EMBL" id="CAJVPZ010004759">
    <property type="protein sequence ID" value="CAG8551347.1"/>
    <property type="molecule type" value="Genomic_DNA"/>
</dbReference>
<dbReference type="OrthoDB" id="8954335at2759"/>
<reference evidence="1" key="1">
    <citation type="submission" date="2021-06" db="EMBL/GenBank/DDBJ databases">
        <authorList>
            <person name="Kallberg Y."/>
            <person name="Tangrot J."/>
            <person name="Rosling A."/>
        </authorList>
    </citation>
    <scope>NUCLEOTIDE SEQUENCE</scope>
    <source>
        <strain evidence="1">IN212</strain>
    </source>
</reference>
<evidence type="ECO:0000313" key="1">
    <source>
        <dbReference type="EMBL" id="CAG8551347.1"/>
    </source>
</evidence>
<sequence length="269" mass="30358">MHSCNQEDGKWRKHTGESVCAQNIKIGHLAKSETDKVTVHDIGNRSFYVDTPGFDDSDEDMSDSETKPTASLKHEAKFIESFADDYNGNVQLLSQEETKIEDGPREAAKEVAIKKYEVSLNDPLAKASDFAILLFESLPKEDNIYKFTLEKIIHIHPNNTHDYHSYHLGSRTKNVHLGKPHNSELDHKLSLDGCKNVYTYCQKENDDNVVASERCRSISNLCKHKVGESPFSTICKEYGQGSNTEVPQNVLCHAEVISNLDSFYAKEFS</sequence>
<comment type="caution">
    <text evidence="1">The sequence shown here is derived from an EMBL/GenBank/DDBJ whole genome shotgun (WGS) entry which is preliminary data.</text>
</comment>
<accession>A0A9N9FRJ1</accession>
<organism evidence="1 2">
    <name type="scientific">Racocetra fulgida</name>
    <dbReference type="NCBI Taxonomy" id="60492"/>
    <lineage>
        <taxon>Eukaryota</taxon>
        <taxon>Fungi</taxon>
        <taxon>Fungi incertae sedis</taxon>
        <taxon>Mucoromycota</taxon>
        <taxon>Glomeromycotina</taxon>
        <taxon>Glomeromycetes</taxon>
        <taxon>Diversisporales</taxon>
        <taxon>Gigasporaceae</taxon>
        <taxon>Racocetra</taxon>
    </lineage>
</organism>
<dbReference type="Proteomes" id="UP000789396">
    <property type="component" value="Unassembled WGS sequence"/>
</dbReference>
<proteinExistence type="predicted"/>
<protein>
    <submittedName>
        <fullName evidence="1">13626_t:CDS:1</fullName>
    </submittedName>
</protein>
<name>A0A9N9FRJ1_9GLOM</name>
<evidence type="ECO:0000313" key="2">
    <source>
        <dbReference type="Proteomes" id="UP000789396"/>
    </source>
</evidence>
<gene>
    <name evidence="1" type="ORF">RFULGI_LOCUS4662</name>
</gene>
<keyword evidence="2" id="KW-1185">Reference proteome</keyword>
<dbReference type="AlphaFoldDB" id="A0A9N9FRJ1"/>